<gene>
    <name evidence="7" type="ORF">PSON_ATCC_30995.1.T0250374</name>
</gene>
<feature type="domain" description="EGF-like" evidence="6">
    <location>
        <begin position="753"/>
        <end position="801"/>
    </location>
</feature>
<keyword evidence="4" id="KW-1133">Transmembrane helix</keyword>
<feature type="transmembrane region" description="Helical" evidence="4">
    <location>
        <begin position="2091"/>
        <end position="2114"/>
    </location>
</feature>
<protein>
    <recommendedName>
        <fullName evidence="6">EGF-like domain-containing protein</fullName>
    </recommendedName>
</protein>
<feature type="transmembrane region" description="Helical" evidence="4">
    <location>
        <begin position="1942"/>
        <end position="1961"/>
    </location>
</feature>
<dbReference type="InterPro" id="IPR011936">
    <property type="entry name" value="Myxo_disulph_rpt"/>
</dbReference>
<reference evidence="7" key="1">
    <citation type="submission" date="2021-01" db="EMBL/GenBank/DDBJ databases">
        <authorList>
            <consortium name="Genoscope - CEA"/>
            <person name="William W."/>
        </authorList>
    </citation>
    <scope>NUCLEOTIDE SEQUENCE</scope>
</reference>
<evidence type="ECO:0000259" key="6">
    <source>
        <dbReference type="SMART" id="SM00181"/>
    </source>
</evidence>
<feature type="signal peptide" evidence="5">
    <location>
        <begin position="1"/>
        <end position="19"/>
    </location>
</feature>
<keyword evidence="4" id="KW-0472">Membrane</keyword>
<proteinExistence type="predicted"/>
<feature type="domain" description="EGF-like" evidence="6">
    <location>
        <begin position="411"/>
        <end position="441"/>
    </location>
</feature>
<feature type="transmembrane region" description="Helical" evidence="4">
    <location>
        <begin position="1967"/>
        <end position="1987"/>
    </location>
</feature>
<feature type="transmembrane region" description="Helical" evidence="4">
    <location>
        <begin position="1872"/>
        <end position="1893"/>
    </location>
</feature>
<feature type="transmembrane region" description="Helical" evidence="4">
    <location>
        <begin position="2008"/>
        <end position="2026"/>
    </location>
</feature>
<feature type="domain" description="EGF-like" evidence="6">
    <location>
        <begin position="1228"/>
        <end position="1256"/>
    </location>
</feature>
<feature type="transmembrane region" description="Helical" evidence="4">
    <location>
        <begin position="2061"/>
        <end position="2079"/>
    </location>
</feature>
<sequence>MQFFQLIFQINIITSLVLGDWIIQYNAMHEFKTIKCDSIGCLYGFKNQENTGPALYLNCLTTPLTALKLDNNQMSSIQNLKSLTPSESNAYKLIMFDVYYTSQWVNDVIDFEFNNQIFQIRHSTQNPLPSNIGFCDSVEYEIRTYNFTLSYSSIYYQFPKFQIQNPSVSAMIRNVHFSYQNCYPGCTFCTGPYKNQCTGCYGTLTVVNNECRCPIRTSMIQGVGCVNKCYIRGAKLKSQNRICETFSPTTLHTSNFQGIELSAWYNWNVIYDPLHLDMIDKKLSPYNFGLFRFREGAFMSFNTIFAVHPLVILVQLVFCNSTPINSGVQFYINQTYIGSFYFDGTKYIYDKIEFRYQQVHPVTGECINNQLISAEIFTTVFEQQLTFSIQGNFTTSGAGWFLRLLQFSSGYCPNVCLKCDKFYRCIQCPSGSQYVSDGTCKYWGCPFESTYNGTHCVKQDEVTKYSKYFLREFYDFTVTDTLNKTFILETYMGTDLQKGSYVFWSYTDTQRIFGGKFVWAQSRFSQIYTLDPHHSLTIYFQVIFGPNFPNSINNYLSYEINNGTINKITKTSSLNIVEQILTYNPTLTIAIQCYGINVLDSYCGISNYSIVVHYCKPYCYRCSNELTCDQWMPYDPNIIKVEQSQCQSNQFLDETTSTCEYCPNECLTCFNEYECLTCKSNYKLVITTCILDCQLNQYYDGVNCLDCNYSCRQCQSINYCIHCESTSLRYLYDGQCLCYDGYYDQINIQQCQPCDKLCTKCNGPTNKNCQSCIILNNLIKTGNTCECSIGYYFDEFKLKCLKCSDKCETCFNFSNTSCLSCYSIQFRIIDGLNCKCQNGYYDDNSDICIQCPFLEDSLLQYCYKICGDNSIIWFNSNCSSVTCGNGYNNVNNQCLPICGDLIIVAEEDCDDGNSIQFDGCHNCRFQCPAQCTTCNSTTQFPCSDVCGDGIVSGLEECDDSHPIQLDLCYQCKFQCQPQCTRCIKGICSECQTFGWMFDVNSSFCVEKCGDKFVVGNEPCDDGYNFDSNDSCLNCQRVCREDCKTCSNDGTTCLECKTIGFAPYLYHCINICGDGYLAIDPYNRYFEQCDDFNRTNYDGCNSNCQFQCQPKEICTTCINNKCQSCVSTYYLDTSKNKCIEICYDNIIVGNEKCEDMNSLMLDGCYNCQLSCQQSCQTCTINGCTKCKIGYKLINRYCRNICGDSIVVDGEDCDDGNLYPFDSCHQCVYQCSSNCQICLNGQCLQCKKDYIKIKGFCQKSQDSFQLKMLQEVQQFQIQMVFFEFCLIFDNINCLKCVSLFTYNSIAQKCEEQSIYHDRYFNQDYIQPLLEFCLIQYQNQCLKCIDNFYLDEVINKCEPICGDYLINGNEECEDNNSLLFDGCFNCKFLCHYSCNKCHFGKCQECQEQLILKEEKFCEPKAICNEIGYYLNEKSNTCIENCGDSIVTQNEDCDDGNNIQYDGCYQCKFQCQKYCSDCIEGKCQITSSICQYGQYFNFSSLSCESLCGDGILIEPYEQCDDGNQIEDDECNNNCQLQCDSKCDLCNEFNQCQICKENYEMINNKCEENQNFNQQIKNCAIISDIECLQCDDGYTLQNNNCIIYCGDGLINGEEICDDENNINGDGCDTTCTPSQNSYCKDSQCTIVIFPIVKLHFQQELFGLQYVQLVYNQDMRLAQNYSKQDYLNDLQFQIQNFNDAAIITLQTDSVTQYLKHVIIQIKIQFLNYVKDPILELKFNNKLSFINEYGLPIQQDALTLKLLSPNVLNQSQQQNAQSLINMSSQLLTIMAIFIGFSSLTGQLSIISNLLDLIQQLYYLKYLNSRIGINLAQYYQTFKIIQLTNIYDHFNINPNSNFQNILAYYESEPIFEFDDRNANFLNNILLLSLIYVVFGFGFKTLNLFTQYMMKKLSQLKSNNLNWTQLQIVIFIQNVCLKIKKQKLMSQLRTLFLTLIYEFGINVFLAIKYSKRDSQGLFGFTMAILCLLISLLALLSQLRQIKRIIRRLGTIQKEMNVFVYICSQKLLFAMFLVFFYQSGLIQIMLSILNEFQYCYILYSQKMIKQPSENLKQLSSHIIQFIILSIYLINHFYQNDPQNLILIGWSIISLMSLILMITVIIDLFDLTYPFVRKINKKCSTQQSQVNEIFCVVENQVIAGNRQLLKM</sequence>
<feature type="chain" id="PRO_5035895594" description="EGF-like domain-containing protein" evidence="5">
    <location>
        <begin position="20"/>
        <end position="2156"/>
    </location>
</feature>
<organism evidence="7 8">
    <name type="scientific">Paramecium sonneborni</name>
    <dbReference type="NCBI Taxonomy" id="65129"/>
    <lineage>
        <taxon>Eukaryota</taxon>
        <taxon>Sar</taxon>
        <taxon>Alveolata</taxon>
        <taxon>Ciliophora</taxon>
        <taxon>Intramacronucleata</taxon>
        <taxon>Oligohymenophorea</taxon>
        <taxon>Peniculida</taxon>
        <taxon>Parameciidae</taxon>
        <taxon>Paramecium</taxon>
    </lineage>
</organism>
<name>A0A8S1LVJ0_9CILI</name>
<dbReference type="Proteomes" id="UP000692954">
    <property type="component" value="Unassembled WGS sequence"/>
</dbReference>
<dbReference type="CDD" id="cd00064">
    <property type="entry name" value="FU"/>
    <property type="match status" value="1"/>
</dbReference>
<evidence type="ECO:0000256" key="2">
    <source>
        <dbReference type="ARBA" id="ARBA00022737"/>
    </source>
</evidence>
<comment type="caution">
    <text evidence="7">The sequence shown here is derived from an EMBL/GenBank/DDBJ whole genome shotgun (WGS) entry which is preliminary data.</text>
</comment>
<keyword evidence="1 5" id="KW-0732">Signal</keyword>
<evidence type="ECO:0000256" key="5">
    <source>
        <dbReference type="SAM" id="SignalP"/>
    </source>
</evidence>
<dbReference type="PROSITE" id="PS51450">
    <property type="entry name" value="LRR"/>
    <property type="match status" value="1"/>
</dbReference>
<keyword evidence="8" id="KW-1185">Reference proteome</keyword>
<keyword evidence="2" id="KW-0677">Repeat</keyword>
<dbReference type="Pfam" id="PF13948">
    <property type="entry name" value="DUF4215"/>
    <property type="match status" value="10"/>
</dbReference>
<feature type="domain" description="EGF-like" evidence="6">
    <location>
        <begin position="658"/>
        <end position="690"/>
    </location>
</feature>
<evidence type="ECO:0000313" key="8">
    <source>
        <dbReference type="Proteomes" id="UP000692954"/>
    </source>
</evidence>
<dbReference type="SMART" id="SM00181">
    <property type="entry name" value="EGF"/>
    <property type="match status" value="7"/>
</dbReference>
<dbReference type="InterPro" id="IPR001611">
    <property type="entry name" value="Leu-rich_rpt"/>
</dbReference>
<accession>A0A8S1LVJ0</accession>
<dbReference type="PANTHER" id="PTHR38934">
    <property type="entry name" value="HYPHALLY REGULATED CELL WALL PROTEIN 1"/>
    <property type="match status" value="1"/>
</dbReference>
<dbReference type="PANTHER" id="PTHR38934:SF6">
    <property type="entry name" value="CHROMOSOME UNDETERMINED SCAFFOLD_176, WHOLE GENOME SHOTGUN SEQUENCE"/>
    <property type="match status" value="1"/>
</dbReference>
<keyword evidence="4" id="KW-0812">Transmembrane</keyword>
<feature type="domain" description="EGF-like" evidence="6">
    <location>
        <begin position="802"/>
        <end position="849"/>
    </location>
</feature>
<dbReference type="OrthoDB" id="300641at2759"/>
<dbReference type="InterPro" id="IPR006212">
    <property type="entry name" value="Furin_repeat"/>
</dbReference>
<dbReference type="NCBIfam" id="TIGR02232">
    <property type="entry name" value="myxo_disulf_rpt"/>
    <property type="match status" value="5"/>
</dbReference>
<evidence type="ECO:0000256" key="3">
    <source>
        <dbReference type="ARBA" id="ARBA00023157"/>
    </source>
</evidence>
<dbReference type="EMBL" id="CAJJDN010000025">
    <property type="protein sequence ID" value="CAD8069621.1"/>
    <property type="molecule type" value="Genomic_DNA"/>
</dbReference>
<evidence type="ECO:0000256" key="1">
    <source>
        <dbReference type="ARBA" id="ARBA00022729"/>
    </source>
</evidence>
<feature type="domain" description="EGF-like" evidence="6">
    <location>
        <begin position="713"/>
        <end position="752"/>
    </location>
</feature>
<keyword evidence="3" id="KW-1015">Disulfide bond</keyword>
<dbReference type="InterPro" id="IPR000742">
    <property type="entry name" value="EGF"/>
</dbReference>
<feature type="domain" description="EGF-like" evidence="6">
    <location>
        <begin position="1033"/>
        <end position="1068"/>
    </location>
</feature>
<dbReference type="SMART" id="SM00261">
    <property type="entry name" value="FU"/>
    <property type="match status" value="8"/>
</dbReference>
<evidence type="ECO:0000313" key="7">
    <source>
        <dbReference type="EMBL" id="CAD8069621.1"/>
    </source>
</evidence>
<evidence type="ECO:0000256" key="4">
    <source>
        <dbReference type="SAM" id="Phobius"/>
    </source>
</evidence>